<keyword evidence="3" id="KW-1185">Reference proteome</keyword>
<organism evidence="4">
    <name type="scientific">Brugia pahangi</name>
    <name type="common">Filarial nematode worm</name>
    <dbReference type="NCBI Taxonomy" id="6280"/>
    <lineage>
        <taxon>Eukaryota</taxon>
        <taxon>Metazoa</taxon>
        <taxon>Ecdysozoa</taxon>
        <taxon>Nematoda</taxon>
        <taxon>Chromadorea</taxon>
        <taxon>Rhabditida</taxon>
        <taxon>Spirurina</taxon>
        <taxon>Spiruromorpha</taxon>
        <taxon>Filarioidea</taxon>
        <taxon>Onchocercidae</taxon>
        <taxon>Brugia</taxon>
    </lineage>
</organism>
<dbReference type="AlphaFoldDB" id="A0A0N4TS73"/>
<proteinExistence type="predicted"/>
<evidence type="ECO:0000259" key="1">
    <source>
        <dbReference type="Pfam" id="PF00887"/>
    </source>
</evidence>
<accession>A0A0N4TS73</accession>
<dbReference type="WBParaSite" id="BPAG_0001153601-mRNA-1">
    <property type="protein sequence ID" value="BPAG_0001153601-mRNA-1"/>
    <property type="gene ID" value="BPAG_0001153601"/>
</dbReference>
<reference evidence="2 3" key="2">
    <citation type="submission" date="2018-11" db="EMBL/GenBank/DDBJ databases">
        <authorList>
            <consortium name="Pathogen Informatics"/>
        </authorList>
    </citation>
    <scope>NUCLEOTIDE SEQUENCE [LARGE SCALE GENOMIC DNA]</scope>
</reference>
<protein>
    <submittedName>
        <fullName evidence="4">ACB domain-containing protein</fullName>
    </submittedName>
</protein>
<reference evidence="4" key="1">
    <citation type="submission" date="2017-02" db="UniProtKB">
        <authorList>
            <consortium name="WormBaseParasite"/>
        </authorList>
    </citation>
    <scope>IDENTIFICATION</scope>
</reference>
<evidence type="ECO:0000313" key="3">
    <source>
        <dbReference type="Proteomes" id="UP000278627"/>
    </source>
</evidence>
<dbReference type="InterPro" id="IPR014352">
    <property type="entry name" value="FERM/acyl-CoA-bd_prot_sf"/>
</dbReference>
<dbReference type="Proteomes" id="UP000278627">
    <property type="component" value="Unassembled WGS sequence"/>
</dbReference>
<gene>
    <name evidence="2" type="ORF">BPAG_LOCUS11498</name>
</gene>
<dbReference type="InterPro" id="IPR000582">
    <property type="entry name" value="Acyl-CoA-binding_protein"/>
</dbReference>
<evidence type="ECO:0000313" key="4">
    <source>
        <dbReference type="WBParaSite" id="BPAG_0001153601-mRNA-1"/>
    </source>
</evidence>
<dbReference type="GO" id="GO:0000062">
    <property type="term" value="F:fatty-acyl-CoA binding"/>
    <property type="evidence" value="ECO:0007669"/>
    <property type="project" value="InterPro"/>
</dbReference>
<dbReference type="Pfam" id="PF00887">
    <property type="entry name" value="ACBP"/>
    <property type="match status" value="1"/>
</dbReference>
<dbReference type="SUPFAM" id="SSF47027">
    <property type="entry name" value="Acyl-CoA binding protein"/>
    <property type="match status" value="1"/>
</dbReference>
<dbReference type="STRING" id="6280.A0A0N4TS73"/>
<dbReference type="InterPro" id="IPR035984">
    <property type="entry name" value="Acyl-CoA-binding_sf"/>
</dbReference>
<feature type="domain" description="ACB" evidence="1">
    <location>
        <begin position="34"/>
        <end position="88"/>
    </location>
</feature>
<dbReference type="Gene3D" id="1.20.80.10">
    <property type="match status" value="1"/>
</dbReference>
<dbReference type="EMBL" id="UZAD01013234">
    <property type="protein sequence ID" value="VDN92684.1"/>
    <property type="molecule type" value="Genomic_DNA"/>
</dbReference>
<name>A0A0N4TS73_BRUPA</name>
<sequence length="165" mass="20755">MDFYNSVMKYKKMRARFDQRQELKNEYELLIKFDEHTYDLFGLYQQAIVGDINVPKINYRDPNEMSYMWSWIKGNRKWHAWNKCKELDRLIDDWKDELDPRVPDKNAWIPEEEAEQFQKFMEQAKRERRYSIYKILIQIKNEERKRKKKNWCNTNCWFTFFIVYY</sequence>
<evidence type="ECO:0000313" key="2">
    <source>
        <dbReference type="EMBL" id="VDN92684.1"/>
    </source>
</evidence>